<feature type="compositionally biased region" description="Polar residues" evidence="1">
    <location>
        <begin position="610"/>
        <end position="620"/>
    </location>
</feature>
<dbReference type="OrthoDB" id="419770at2759"/>
<name>A0A135LQ61_PENPA</name>
<reference evidence="2 3" key="1">
    <citation type="journal article" date="2016" name="BMC Genomics">
        <title>Genome sequencing and secondary metabolism of the postharvest pathogen Penicillium griseofulvum.</title>
        <authorList>
            <person name="Banani H."/>
            <person name="Marcet-Houben M."/>
            <person name="Ballester A.R."/>
            <person name="Abbruscato P."/>
            <person name="Gonzalez-Candelas L."/>
            <person name="Gabaldon T."/>
            <person name="Spadaro D."/>
        </authorList>
    </citation>
    <scope>NUCLEOTIDE SEQUENCE [LARGE SCALE GENOMIC DNA]</scope>
    <source>
        <strain evidence="2 3">PG3</strain>
    </source>
</reference>
<organism evidence="2 3">
    <name type="scientific">Penicillium patulum</name>
    <name type="common">Penicillium griseofulvum</name>
    <dbReference type="NCBI Taxonomy" id="5078"/>
    <lineage>
        <taxon>Eukaryota</taxon>
        <taxon>Fungi</taxon>
        <taxon>Dikarya</taxon>
        <taxon>Ascomycota</taxon>
        <taxon>Pezizomycotina</taxon>
        <taxon>Eurotiomycetes</taxon>
        <taxon>Eurotiomycetidae</taxon>
        <taxon>Eurotiales</taxon>
        <taxon>Aspergillaceae</taxon>
        <taxon>Penicillium</taxon>
    </lineage>
</organism>
<dbReference type="EMBL" id="LHQR01000044">
    <property type="protein sequence ID" value="KXG51108.1"/>
    <property type="molecule type" value="Genomic_DNA"/>
</dbReference>
<keyword evidence="3" id="KW-1185">Reference proteome</keyword>
<gene>
    <name evidence="2" type="ORF">PGRI_066800</name>
</gene>
<protein>
    <submittedName>
        <fullName evidence="2">Uncharacterized protein</fullName>
    </submittedName>
</protein>
<feature type="region of interest" description="Disordered" evidence="1">
    <location>
        <begin position="522"/>
        <end position="548"/>
    </location>
</feature>
<dbReference type="GeneID" id="63709694"/>
<feature type="compositionally biased region" description="Polar residues" evidence="1">
    <location>
        <begin position="130"/>
        <end position="142"/>
    </location>
</feature>
<feature type="region of interest" description="Disordered" evidence="1">
    <location>
        <begin position="1"/>
        <end position="51"/>
    </location>
</feature>
<feature type="region of interest" description="Disordered" evidence="1">
    <location>
        <begin position="108"/>
        <end position="152"/>
    </location>
</feature>
<evidence type="ECO:0000313" key="3">
    <source>
        <dbReference type="Proteomes" id="UP000070168"/>
    </source>
</evidence>
<dbReference type="STRING" id="5078.A0A135LQ61"/>
<proteinExistence type="predicted"/>
<feature type="compositionally biased region" description="Polar residues" evidence="1">
    <location>
        <begin position="1"/>
        <end position="18"/>
    </location>
</feature>
<evidence type="ECO:0000256" key="1">
    <source>
        <dbReference type="SAM" id="MobiDB-lite"/>
    </source>
</evidence>
<dbReference type="OMA" id="QILNMPF"/>
<feature type="region of interest" description="Disordered" evidence="1">
    <location>
        <begin position="195"/>
        <end position="216"/>
    </location>
</feature>
<sequence>MAQRQLSRTLPKNFTFSLGDNEPKTPERPSTTMNVPPPPRHSISSGRLPRVRARAGTNVCARMDMDMFQFHGSDVPLPSIEVPQSTTDLEAPLFRDFARDEGYLAPPRVRRDFKTPPAQIRGTPFDSCDTENSWPSWDQTPGPNDIKRPGSACSTLSNSSVESIETFASRPSVGSFTSVESDLFDSYFPLEMSKEPEIESPSRPQKQAANVNAKVSKKPWTREMDTHLWNTYQIYLQDPTMTPFKMTPGSIPPLGVTSRVARRAKKTWGQKSSRIVDSVSMKSVDPVGISTPKAVDQELQPAWPKSDSKTRRRLKMLCRRKFSISPHYQRIMQSRTPEPITEMFGPPTDTRVKDFADNSAYTTRDLGISLVTSEPTPLSQVTQDLPLTTDWFNNPVSANVEPPVAKTPSHHLRVGSAPNIPRLGSPFVYSTWGPGGSNREVQDFSARRGTVHVPGYRARRNTYLDQSLPDTDDVFASVSREQKNPSDQEVERRLEDYVRDNKFQDMGHGRVRIRNRGATTSAVNPRDMDQLFSPPSSLNSGPIEPEETTPVLKAPVNALLDLGENIKRLGSPFRIEGGFKRREAPKRVTRRAPALSDPFMSGGPSHTGLDDSTSPMQVSPAQVHAKAPDPLPYNASEDGLSDAERIRRQILNMPFTRN</sequence>
<evidence type="ECO:0000313" key="2">
    <source>
        <dbReference type="EMBL" id="KXG51108.1"/>
    </source>
</evidence>
<dbReference type="RefSeq" id="XP_040649644.1">
    <property type="nucleotide sequence ID" value="XM_040794394.1"/>
</dbReference>
<comment type="caution">
    <text evidence="2">The sequence shown here is derived from an EMBL/GenBank/DDBJ whole genome shotgun (WGS) entry which is preliminary data.</text>
</comment>
<accession>A0A135LQ61</accession>
<dbReference type="Proteomes" id="UP000070168">
    <property type="component" value="Unassembled WGS sequence"/>
</dbReference>
<feature type="region of interest" description="Disordered" evidence="1">
    <location>
        <begin position="581"/>
        <end position="642"/>
    </location>
</feature>
<dbReference type="AlphaFoldDB" id="A0A135LQ61"/>